<keyword evidence="10" id="KW-1185">Reference proteome</keyword>
<dbReference type="InterPro" id="IPR013497">
    <property type="entry name" value="Topo_IA_cen"/>
</dbReference>
<dbReference type="Gene3D" id="1.10.460.10">
    <property type="entry name" value="Topoisomerase I, domain 2"/>
    <property type="match status" value="1"/>
</dbReference>
<dbReference type="Gene3D" id="3.40.50.140">
    <property type="match status" value="1"/>
</dbReference>
<evidence type="ECO:0000313" key="10">
    <source>
        <dbReference type="Proteomes" id="UP000247586"/>
    </source>
</evidence>
<dbReference type="PANTHER" id="PTHR11390">
    <property type="entry name" value="PROKARYOTIC DNA TOPOISOMERASE"/>
    <property type="match status" value="1"/>
</dbReference>
<dbReference type="EC" id="5.6.2.1" evidence="3"/>
<name>A0A2U9IRS5_9CREN</name>
<dbReference type="InterPro" id="IPR013825">
    <property type="entry name" value="Topo_IA_cen_sub2"/>
</dbReference>
<dbReference type="InterPro" id="IPR023406">
    <property type="entry name" value="Topo_IA_AS"/>
</dbReference>
<dbReference type="Pfam" id="PF01751">
    <property type="entry name" value="Toprim"/>
    <property type="match status" value="1"/>
</dbReference>
<dbReference type="InterPro" id="IPR006171">
    <property type="entry name" value="TOPRIM_dom"/>
</dbReference>
<feature type="domain" description="Topo IA-type catalytic" evidence="8">
    <location>
        <begin position="145"/>
        <end position="548"/>
    </location>
</feature>
<keyword evidence="6 9" id="KW-0413">Isomerase</keyword>
<dbReference type="OrthoDB" id="30963at2157"/>
<gene>
    <name evidence="9" type="ORF">DFR87_02330</name>
</gene>
<evidence type="ECO:0000313" key="9">
    <source>
        <dbReference type="EMBL" id="AWR98716.1"/>
    </source>
</evidence>
<comment type="catalytic activity">
    <reaction evidence="1">
        <text>ATP-independent breakage of single-stranded DNA, followed by passage and rejoining.</text>
        <dbReference type="EC" id="5.6.2.1"/>
    </reaction>
</comment>
<dbReference type="GO" id="GO:0043597">
    <property type="term" value="C:cytoplasmic replication fork"/>
    <property type="evidence" value="ECO:0007669"/>
    <property type="project" value="TreeGrafter"/>
</dbReference>
<dbReference type="InterPro" id="IPR013826">
    <property type="entry name" value="Topo_IA_cen_sub3"/>
</dbReference>
<evidence type="ECO:0000256" key="6">
    <source>
        <dbReference type="ARBA" id="ARBA00023235"/>
    </source>
</evidence>
<dbReference type="InterPro" id="IPR003602">
    <property type="entry name" value="Topo_IA_DNA-bd_dom"/>
</dbReference>
<evidence type="ECO:0000256" key="3">
    <source>
        <dbReference type="ARBA" id="ARBA00012891"/>
    </source>
</evidence>
<dbReference type="GO" id="GO:0006265">
    <property type="term" value="P:DNA topological change"/>
    <property type="evidence" value="ECO:0007669"/>
    <property type="project" value="InterPro"/>
</dbReference>
<dbReference type="Pfam" id="PF01131">
    <property type="entry name" value="Topoisom_bac"/>
    <property type="match status" value="1"/>
</dbReference>
<evidence type="ECO:0000256" key="2">
    <source>
        <dbReference type="ARBA" id="ARBA00009446"/>
    </source>
</evidence>
<dbReference type="GeneID" id="36834142"/>
<dbReference type="InterPro" id="IPR013824">
    <property type="entry name" value="Topo_IA_cen_sub1"/>
</dbReference>
<keyword evidence="4" id="KW-0799">Topoisomerase</keyword>
<dbReference type="EMBL" id="CP029287">
    <property type="protein sequence ID" value="AWR98716.1"/>
    <property type="molecule type" value="Genomic_DNA"/>
</dbReference>
<dbReference type="SMART" id="SM00493">
    <property type="entry name" value="TOPRIM"/>
    <property type="match status" value="1"/>
</dbReference>
<dbReference type="GO" id="GO:0006281">
    <property type="term" value="P:DNA repair"/>
    <property type="evidence" value="ECO:0007669"/>
    <property type="project" value="TreeGrafter"/>
</dbReference>
<comment type="similarity">
    <text evidence="2">Belongs to the type IA topoisomerase family.</text>
</comment>
<dbReference type="InterPro" id="IPR023405">
    <property type="entry name" value="Topo_IA_core_domain"/>
</dbReference>
<dbReference type="Proteomes" id="UP000247586">
    <property type="component" value="Chromosome"/>
</dbReference>
<dbReference type="Gene3D" id="2.70.20.10">
    <property type="entry name" value="Topoisomerase I, domain 3"/>
    <property type="match status" value="1"/>
</dbReference>
<dbReference type="SUPFAM" id="SSF56712">
    <property type="entry name" value="Prokaryotic type I DNA topoisomerase"/>
    <property type="match status" value="1"/>
</dbReference>
<reference evidence="10" key="3">
    <citation type="submission" date="2020-03" db="EMBL/GenBank/DDBJ databases">
        <title>Sequencing and Assembly of Multiple Reported Metal-Biooxidizing Members of the Extremely Thermoacidophilic Archaeal Family Sulfolobaceae.</title>
        <authorList>
            <person name="Counts J.A."/>
            <person name="Kelly R.M."/>
        </authorList>
    </citation>
    <scope>NUCLEOTIDE SEQUENCE [LARGE SCALE GENOMIC DNA]</scope>
    <source>
        <strain evidence="10">HO1-1</strain>
    </source>
</reference>
<dbReference type="InterPro" id="IPR003601">
    <property type="entry name" value="Topo_IA_2"/>
</dbReference>
<dbReference type="PANTHER" id="PTHR11390:SF21">
    <property type="entry name" value="DNA TOPOISOMERASE 3-ALPHA"/>
    <property type="match status" value="1"/>
</dbReference>
<reference evidence="10" key="2">
    <citation type="submission" date="2020-03" db="EMBL/GenBank/DDBJ databases">
        <title>Complete Genome Sequences of Extremely Thermoacidophilic, Metal-Mobilizing Type-Strain Members of the Archaeal Family Sulfolobaceae: Acidianus brierleyi DSM-1651T, Acidianus sulfidivorans DSM-18786T, Metallosphaera hakonensis DSM-7519T, and Metallosphaera prunae DSM-10039T.</title>
        <authorList>
            <person name="Counts J.A."/>
            <person name="Kelly R.M."/>
        </authorList>
    </citation>
    <scope>NUCLEOTIDE SEQUENCE [LARGE SCALE GENOMIC DNA]</scope>
    <source>
        <strain evidence="10">HO1-1</strain>
    </source>
</reference>
<evidence type="ECO:0000256" key="5">
    <source>
        <dbReference type="ARBA" id="ARBA00023125"/>
    </source>
</evidence>
<evidence type="ECO:0000259" key="8">
    <source>
        <dbReference type="PROSITE" id="PS52039"/>
    </source>
</evidence>
<dbReference type="RefSeq" id="WP_054837342.1">
    <property type="nucleotide sequence ID" value="NZ_BBBA01000045.1"/>
</dbReference>
<evidence type="ECO:0000256" key="1">
    <source>
        <dbReference type="ARBA" id="ARBA00000213"/>
    </source>
</evidence>
<feature type="domain" description="Toprim" evidence="7">
    <location>
        <begin position="1"/>
        <end position="127"/>
    </location>
</feature>
<reference evidence="9 10" key="1">
    <citation type="submission" date="2018-05" db="EMBL/GenBank/DDBJ databases">
        <title>Complete Genome Sequences of Extremely Thermoacidophilic, Metal-Mobilizing Type-Strain Members of the Archaeal Family Sulfolobaceae: Acidianus brierleyi DSM-1651T, Acidianus sulfidivorans DSM-18786T, Metallosphaera hakonensis DSM-7519T, and Metallosphaera prunae DSM-10039T.</title>
        <authorList>
            <person name="Counts J.A."/>
            <person name="Kelly R.M."/>
        </authorList>
    </citation>
    <scope>NUCLEOTIDE SEQUENCE [LARGE SCALE GENOMIC DNA]</scope>
    <source>
        <strain evidence="9 10">HO1-1</strain>
    </source>
</reference>
<dbReference type="InterPro" id="IPR025589">
    <property type="entry name" value="Toprim_C_rpt"/>
</dbReference>
<accession>A0A2U9IRS5</accession>
<dbReference type="PROSITE" id="PS52039">
    <property type="entry name" value="TOPO_IA_2"/>
    <property type="match status" value="1"/>
</dbReference>
<evidence type="ECO:0000256" key="4">
    <source>
        <dbReference type="ARBA" id="ARBA00023029"/>
    </source>
</evidence>
<dbReference type="CDD" id="cd03362">
    <property type="entry name" value="TOPRIM_TopoIA_TopoIII"/>
    <property type="match status" value="1"/>
</dbReference>
<dbReference type="SMART" id="SM00436">
    <property type="entry name" value="TOP1Bc"/>
    <property type="match status" value="1"/>
</dbReference>
<sequence>MKLIITEKPSVAQDIARALGKPVRRQGYLEVGDYLVTWTYGHLLEIGELAPRKWDLKDLPFFPEKFSYSVIKGKETQFKVIRKLLEGAEVVVNCGDAGREGELIVREILEFTGFRGKLLRLWTSEALTRDVVRREFSRLRPGSEFDHLYFSALARQNGDWIVGINLTRLVTLKANTGDVWSVGRVQTPTLAMIVKRDMEIESFKPETYYVILALFEGGLKAIMLRNGEEARLSKEEAERVIAELSPERLGKVEKVDVERKEERPPLLHSLTSLQREANVLYGLSAKRTLDLAQSLYEEWKLISYPRTDARYMGEGNKDLARDVLRKLGRVDLIPRVDVVGKRVFDSSKLTDHHAIIPLDKAPENLPQLHRKVYDLVYRKFVGAFMEDYVYEIQRVFIRLGREIFLAEGKRNVRLGWMELYPHEDTPLHIPRGTVRKEEVHSEERQTKPPARFTESSLLREMEKLGLGTPATRASIIETLLERQYMERKGKSLISTEKGRELIRKLGDSKVASPNMTAEWERELEEIYVKRKGEEGYLDFMERIKAFTREEVLKLMGREFKAERSAMPEMLKLARVISRDLGVKLTGTEMEEVKEFLDKYLPQTKMTCKCGGEVAGFSKGWKCKSCGTVVWREIAGKRITFKQAKALFSGKEVKMKGFKSKAGKRFSATLYVEDGKVKFKFQ</sequence>
<dbReference type="STRING" id="1293036.GCA_001315825_02865"/>
<dbReference type="KEGG" id="mhk:DFR87_02330"/>
<dbReference type="SMART" id="SM00437">
    <property type="entry name" value="TOP1Ac"/>
    <property type="match status" value="1"/>
</dbReference>
<dbReference type="PROSITE" id="PS00396">
    <property type="entry name" value="TOPO_IA_1"/>
    <property type="match status" value="1"/>
</dbReference>
<dbReference type="CDD" id="cd00186">
    <property type="entry name" value="TOP1Ac"/>
    <property type="match status" value="1"/>
</dbReference>
<dbReference type="Pfam" id="PF13342">
    <property type="entry name" value="Toprim_Crpt"/>
    <property type="match status" value="1"/>
</dbReference>
<dbReference type="GO" id="GO:0003677">
    <property type="term" value="F:DNA binding"/>
    <property type="evidence" value="ECO:0007669"/>
    <property type="project" value="UniProtKB-KW"/>
</dbReference>
<dbReference type="Gene3D" id="1.10.290.10">
    <property type="entry name" value="Topoisomerase I, domain 4"/>
    <property type="match status" value="1"/>
</dbReference>
<dbReference type="AlphaFoldDB" id="A0A2U9IRS5"/>
<proteinExistence type="inferred from homology"/>
<protein>
    <recommendedName>
        <fullName evidence="3">DNA topoisomerase</fullName>
        <ecNumber evidence="3">5.6.2.1</ecNumber>
    </recommendedName>
</protein>
<dbReference type="GO" id="GO:0003917">
    <property type="term" value="F:DNA topoisomerase type I (single strand cut, ATP-independent) activity"/>
    <property type="evidence" value="ECO:0007669"/>
    <property type="project" value="UniProtKB-EC"/>
</dbReference>
<evidence type="ECO:0000259" key="7">
    <source>
        <dbReference type="PROSITE" id="PS50880"/>
    </source>
</evidence>
<dbReference type="PRINTS" id="PR00417">
    <property type="entry name" value="PRTPISMRASEI"/>
</dbReference>
<dbReference type="PROSITE" id="PS50880">
    <property type="entry name" value="TOPRIM"/>
    <property type="match status" value="1"/>
</dbReference>
<dbReference type="InterPro" id="IPR000380">
    <property type="entry name" value="Topo_IA"/>
</dbReference>
<dbReference type="GO" id="GO:0006310">
    <property type="term" value="P:DNA recombination"/>
    <property type="evidence" value="ECO:0007669"/>
    <property type="project" value="TreeGrafter"/>
</dbReference>
<keyword evidence="5" id="KW-0238">DNA-binding</keyword>
<organism evidence="9 10">
    <name type="scientific">Metallosphaera hakonensis JCM 8857 = DSM 7519</name>
    <dbReference type="NCBI Taxonomy" id="1293036"/>
    <lineage>
        <taxon>Archaea</taxon>
        <taxon>Thermoproteota</taxon>
        <taxon>Thermoprotei</taxon>
        <taxon>Sulfolobales</taxon>
        <taxon>Sulfolobaceae</taxon>
        <taxon>Metallosphaera</taxon>
    </lineage>
</organism>
<dbReference type="InterPro" id="IPR034144">
    <property type="entry name" value="TOPRIM_TopoIII"/>
</dbReference>